<organism evidence="3 4">
    <name type="scientific">Candidatus Giovannonibacteria bacterium RIFCSPHIGHO2_02_43_16</name>
    <dbReference type="NCBI Taxonomy" id="1798331"/>
    <lineage>
        <taxon>Bacteria</taxon>
        <taxon>Candidatus Giovannoniibacteriota</taxon>
    </lineage>
</organism>
<feature type="transmembrane region" description="Helical" evidence="2">
    <location>
        <begin position="7"/>
        <end position="35"/>
    </location>
</feature>
<feature type="coiled-coil region" evidence="1">
    <location>
        <begin position="822"/>
        <end position="849"/>
    </location>
</feature>
<proteinExistence type="predicted"/>
<dbReference type="GO" id="GO:0006629">
    <property type="term" value="P:lipid metabolic process"/>
    <property type="evidence" value="ECO:0007669"/>
    <property type="project" value="InterPro"/>
</dbReference>
<dbReference type="EMBL" id="MFHJ01000048">
    <property type="protein sequence ID" value="OGF73357.1"/>
    <property type="molecule type" value="Genomic_DNA"/>
</dbReference>
<keyword evidence="1" id="KW-0175">Coiled coil</keyword>
<dbReference type="AlphaFoldDB" id="A0A1F5WCL7"/>
<dbReference type="STRING" id="1798331.A2W57_00260"/>
<accession>A0A1F5WCL7</accession>
<dbReference type="SUPFAM" id="SSF53474">
    <property type="entry name" value="alpha/beta-Hydrolases"/>
    <property type="match status" value="1"/>
</dbReference>
<dbReference type="InterPro" id="IPR003386">
    <property type="entry name" value="LACT/PDAT_acylTrfase"/>
</dbReference>
<dbReference type="Gene3D" id="3.40.50.1820">
    <property type="entry name" value="alpha/beta hydrolase"/>
    <property type="match status" value="1"/>
</dbReference>
<comment type="caution">
    <text evidence="3">The sequence shown here is derived from an EMBL/GenBank/DDBJ whole genome shotgun (WGS) entry which is preliminary data.</text>
</comment>
<keyword evidence="2" id="KW-0472">Membrane</keyword>
<dbReference type="Proteomes" id="UP000178276">
    <property type="component" value="Unassembled WGS sequence"/>
</dbReference>
<evidence type="ECO:0000256" key="1">
    <source>
        <dbReference type="SAM" id="Coils"/>
    </source>
</evidence>
<keyword evidence="2" id="KW-0812">Transmembrane</keyword>
<gene>
    <name evidence="3" type="ORF">A2W57_00260</name>
</gene>
<dbReference type="InterPro" id="IPR029058">
    <property type="entry name" value="AB_hydrolase_fold"/>
</dbReference>
<evidence type="ECO:0000256" key="2">
    <source>
        <dbReference type="SAM" id="Phobius"/>
    </source>
</evidence>
<dbReference type="Pfam" id="PF02450">
    <property type="entry name" value="LCAT"/>
    <property type="match status" value="1"/>
</dbReference>
<dbReference type="PANTHER" id="PTHR11440">
    <property type="entry name" value="LECITHIN-CHOLESTEROL ACYLTRANSFERASE-RELATED"/>
    <property type="match status" value="1"/>
</dbReference>
<evidence type="ECO:0000313" key="4">
    <source>
        <dbReference type="Proteomes" id="UP000178276"/>
    </source>
</evidence>
<evidence type="ECO:0000313" key="3">
    <source>
        <dbReference type="EMBL" id="OGF73357.1"/>
    </source>
</evidence>
<keyword evidence="2" id="KW-1133">Transmembrane helix</keyword>
<dbReference type="GO" id="GO:0008374">
    <property type="term" value="F:O-acyltransferase activity"/>
    <property type="evidence" value="ECO:0007669"/>
    <property type="project" value="InterPro"/>
</dbReference>
<protein>
    <submittedName>
        <fullName evidence="3">Uncharacterized protein</fullName>
    </submittedName>
</protein>
<reference evidence="3 4" key="1">
    <citation type="journal article" date="2016" name="Nat. Commun.">
        <title>Thousands of microbial genomes shed light on interconnected biogeochemical processes in an aquifer system.</title>
        <authorList>
            <person name="Anantharaman K."/>
            <person name="Brown C.T."/>
            <person name="Hug L.A."/>
            <person name="Sharon I."/>
            <person name="Castelle C.J."/>
            <person name="Probst A.J."/>
            <person name="Thomas B.C."/>
            <person name="Singh A."/>
            <person name="Wilkins M.J."/>
            <person name="Karaoz U."/>
            <person name="Brodie E.L."/>
            <person name="Williams K.H."/>
            <person name="Hubbard S.S."/>
            <person name="Banfield J.F."/>
        </authorList>
    </citation>
    <scope>NUCLEOTIDE SEQUENCE [LARGE SCALE GENOMIC DNA]</scope>
</reference>
<sequence>MEKKFRFAVFILGVFIALAFYGAIPLSAYFALFLIDATTKDIELSALESASVQATISADPTFDSYYEFGGEASYKINKLTHCDQYDEDFNCINEAPDLCAYIALEPTEGELTEFGNFGEINRPVDESDTWDVKISAPCFDGECPADYNPALSGAPLPQEMKDKTFKCDLEVVSNDGPVLVKNFFGRAAYAEVLNNRLALSAVIHGAEEGFSNVAFIPGYLGSRLYLGDNQLWDPNFPYLPDLEKLKLDKDGNSITEDIYTRDIVDETFQDPQDWPGTNTYKTFIQAMDIMVDDNTINEWKALPYDWRFNFPEILHSGKKIGGTDFEPELSYLESTSTPYIIQKLRHLAETSKNGKVTIVTHSNGGLMAKYLLQRLENEGDPLLRKIDKLIMVAPPQVGTPKGLSALLHGVYPANEATRELSENMPAAYNFLPSMKYFDTVESPVLEFTDDIANVDEISELAGDTIANYAGMKDFSTGHTGEWSEPVPGDTDTPNVLDSYLITSAENMHTTIDSWTPPVSLKVFQVVGWGLDTIRGIRYDDCDIPFCADTLNHLDREPIYTIDGDETVVSPSAAFMANAETFYLNLRDNNFLINRNRRHGSIMEVDEVQELISNIFQNKDDLPENISAEMPNPDIAGERLRLRVHSPVEVHIYDEFGNHTGIIPNPDPLSNLRLFEENVPNSYYTEFGETKYIGSGANGTTTLKLVGELLGLFTLEIEKVDGDQTATTTVFEDIPIALGSIAQVGMNDADVTTALIIDADGDGLPDVSISPGAGVTVEELLALLKGIIKTLDLPDKREKSLIKKIEKIEKILAKEPKNERAQKMKTKAAFSALEEKIKQFEKKKLLTKDEARELLEIVEKIRLTI</sequence>
<name>A0A1F5WCL7_9BACT</name>